<gene>
    <name evidence="1" type="ORF">MSSAC_3001</name>
</gene>
<dbReference type="HOGENOM" id="CLU_061991_0_0_2"/>
<sequence length="352" mass="37489">MAKKVESANIWMIKEKDAEATLVAHRAEVDKFLHPDKILPNVVGMAVGAKVTDGKPTGESALIVLVTQKLEKSILPAGAIIPEELGGHKTDVMAIGIPMAGGEPKSEAFSPLVLNNRVRPAKGGYSVGHKDITAGTIATGVYDTLPGGKVSPPVHGIGMPPKYYILSNNHVLAASNAGQIGDEVLQPGAFDGGKDPEDRIGTLFRFVPIDFSEPRESQNNTVDCALALVEFSNIDREIYWSGEVRGWKQKNFVKVGDLVKKTGRTTAFTTGRITAVNATVDINYGQDKVARFKDQIITTSMSEGGDSGSLITTLDNVAVGLLFAGSSTVTIANQIENVRALLKVEVAEQVIN</sequence>
<protein>
    <recommendedName>
        <fullName evidence="3">Serine protease</fullName>
    </recommendedName>
</protein>
<organism evidence="1 2">
    <name type="scientific">Methanosarcina siciliae C2J</name>
    <dbReference type="NCBI Taxonomy" id="1434118"/>
    <lineage>
        <taxon>Archaea</taxon>
        <taxon>Methanobacteriati</taxon>
        <taxon>Methanobacteriota</taxon>
        <taxon>Stenosarchaea group</taxon>
        <taxon>Methanomicrobia</taxon>
        <taxon>Methanosarcinales</taxon>
        <taxon>Methanosarcinaceae</taxon>
        <taxon>Methanosarcina</taxon>
    </lineage>
</organism>
<dbReference type="Proteomes" id="UP000033123">
    <property type="component" value="Chromosome"/>
</dbReference>
<dbReference type="GeneID" id="24872670"/>
<dbReference type="PATRIC" id="fig|1434118.4.peg.3889"/>
<dbReference type="AlphaFoldDB" id="A0A0E3LDN7"/>
<dbReference type="InterPro" id="IPR009003">
    <property type="entry name" value="Peptidase_S1_PA"/>
</dbReference>
<dbReference type="RefSeq" id="WP_197082059.1">
    <property type="nucleotide sequence ID" value="NZ_CP009508.1"/>
</dbReference>
<evidence type="ECO:0008006" key="3">
    <source>
        <dbReference type="Google" id="ProtNLM"/>
    </source>
</evidence>
<dbReference type="KEGG" id="msj:MSSAC_3001"/>
<dbReference type="EMBL" id="CP009508">
    <property type="protein sequence ID" value="AKB37591.1"/>
    <property type="molecule type" value="Genomic_DNA"/>
</dbReference>
<dbReference type="Gene3D" id="2.40.10.10">
    <property type="entry name" value="Trypsin-like serine proteases"/>
    <property type="match status" value="1"/>
</dbReference>
<name>A0A0E3LDN7_9EURY</name>
<proteinExistence type="predicted"/>
<accession>A0A0E3LDN7</accession>
<evidence type="ECO:0000313" key="1">
    <source>
        <dbReference type="EMBL" id="AKB37591.1"/>
    </source>
</evidence>
<dbReference type="SUPFAM" id="SSF50494">
    <property type="entry name" value="Trypsin-like serine proteases"/>
    <property type="match status" value="1"/>
</dbReference>
<dbReference type="InterPro" id="IPR043504">
    <property type="entry name" value="Peptidase_S1_PA_chymotrypsin"/>
</dbReference>
<evidence type="ECO:0000313" key="2">
    <source>
        <dbReference type="Proteomes" id="UP000033123"/>
    </source>
</evidence>
<reference evidence="1 2" key="1">
    <citation type="submission" date="2014-07" db="EMBL/GenBank/DDBJ databases">
        <title>Methanogenic archaea and the global carbon cycle.</title>
        <authorList>
            <person name="Henriksen J.R."/>
            <person name="Luke J."/>
            <person name="Reinhart S."/>
            <person name="Benedict M.N."/>
            <person name="Youngblut N.D."/>
            <person name="Metcalf M.E."/>
            <person name="Whitaker R.J."/>
            <person name="Metcalf W.W."/>
        </authorList>
    </citation>
    <scope>NUCLEOTIDE SEQUENCE [LARGE SCALE GENOMIC DNA]</scope>
    <source>
        <strain evidence="1 2">C2J</strain>
    </source>
</reference>